<dbReference type="AlphaFoldDB" id="A0A560HX31"/>
<comment type="caution">
    <text evidence="1">The sequence shown here is derived from an EMBL/GenBank/DDBJ whole genome shotgun (WGS) entry which is preliminary data.</text>
</comment>
<gene>
    <name evidence="1" type="ORF">FBZ95_10928</name>
</gene>
<dbReference type="SUPFAM" id="SSF51182">
    <property type="entry name" value="RmlC-like cupins"/>
    <property type="match status" value="1"/>
</dbReference>
<dbReference type="Gene3D" id="2.60.120.10">
    <property type="entry name" value="Jelly Rolls"/>
    <property type="match status" value="1"/>
</dbReference>
<dbReference type="OrthoDB" id="8244103at2"/>
<organism evidence="1 2">
    <name type="scientific">Bradyrhizobium sacchari</name>
    <dbReference type="NCBI Taxonomy" id="1399419"/>
    <lineage>
        <taxon>Bacteria</taxon>
        <taxon>Pseudomonadati</taxon>
        <taxon>Pseudomonadota</taxon>
        <taxon>Alphaproteobacteria</taxon>
        <taxon>Hyphomicrobiales</taxon>
        <taxon>Nitrobacteraceae</taxon>
        <taxon>Bradyrhizobium</taxon>
    </lineage>
</organism>
<name>A0A560HX31_9BRAD</name>
<keyword evidence="2" id="KW-1185">Reference proteome</keyword>
<evidence type="ECO:0000313" key="1">
    <source>
        <dbReference type="EMBL" id="TWB69432.1"/>
    </source>
</evidence>
<dbReference type="CDD" id="cd02209">
    <property type="entry name" value="cupin_XRE_C"/>
    <property type="match status" value="1"/>
</dbReference>
<accession>A0A560HX31</accession>
<dbReference type="InterPro" id="IPR011051">
    <property type="entry name" value="RmlC_Cupin_sf"/>
</dbReference>
<protein>
    <submittedName>
        <fullName evidence="1">Cupin domain</fullName>
    </submittedName>
</protein>
<dbReference type="EMBL" id="VITW01000009">
    <property type="protein sequence ID" value="TWB69432.1"/>
    <property type="molecule type" value="Genomic_DNA"/>
</dbReference>
<sequence length="171" mass="19406">MKNQAVANKNVSMIEGKEKPFVVKWDERRANWDSSLRPEKVGWQRAMLDPGVGGASFRMMALALPFGRSRPFHITPGAELFIFVLEGEMEWGIGPNVNNLEWFRLGKYDSLFVPNGFGTDYRNSGQVDAKYLVGFGRVGDNWPNTILWQLEGDDEPRAYDFKAWESVGKGK</sequence>
<dbReference type="RefSeq" id="WP_161495426.1">
    <property type="nucleotide sequence ID" value="NZ_LWIG01000024.1"/>
</dbReference>
<dbReference type="STRING" id="1399419.A5906_01855"/>
<proteinExistence type="predicted"/>
<dbReference type="Proteomes" id="UP000315914">
    <property type="component" value="Unassembled WGS sequence"/>
</dbReference>
<evidence type="ECO:0000313" key="2">
    <source>
        <dbReference type="Proteomes" id="UP000315914"/>
    </source>
</evidence>
<reference evidence="1 2" key="1">
    <citation type="submission" date="2019-06" db="EMBL/GenBank/DDBJ databases">
        <title>Genomic Encyclopedia of Type Strains, Phase IV (KMG-V): Genome sequencing to study the core and pangenomes of soil and plant-associated prokaryotes.</title>
        <authorList>
            <person name="Whitman W."/>
        </authorList>
    </citation>
    <scope>NUCLEOTIDE SEQUENCE [LARGE SCALE GENOMIC DNA]</scope>
    <source>
        <strain evidence="1 2">BR 10556</strain>
    </source>
</reference>
<dbReference type="InterPro" id="IPR014710">
    <property type="entry name" value="RmlC-like_jellyroll"/>
</dbReference>